<protein>
    <submittedName>
        <fullName evidence="1">Putative nuclease</fullName>
    </submittedName>
</protein>
<dbReference type="EMBL" id="MK071982">
    <property type="protein sequence ID" value="AYV76036.1"/>
    <property type="molecule type" value="Genomic_DNA"/>
</dbReference>
<gene>
    <name evidence="1" type="ORF">Terrestrivirus4_84</name>
</gene>
<reference evidence="1" key="1">
    <citation type="submission" date="2018-10" db="EMBL/GenBank/DDBJ databases">
        <title>Hidden diversity of soil giant viruses.</title>
        <authorList>
            <person name="Schulz F."/>
            <person name="Alteio L."/>
            <person name="Goudeau D."/>
            <person name="Ryan E.M."/>
            <person name="Malmstrom R.R."/>
            <person name="Blanchard J."/>
            <person name="Woyke T."/>
        </authorList>
    </citation>
    <scope>NUCLEOTIDE SEQUENCE</scope>
    <source>
        <strain evidence="1">TEV1</strain>
    </source>
</reference>
<sequence length="224" mass="26988">MSDLCTRCNEDKNINGFVKKRLICKKCVNEQSRAYKIKHREEISTYNKKYKLEHQEEIKEYNVEYNIVNRKQIQQRHTPYLKNKRKTDPQYKLSTSLRSRINKVLNGEKKKETLKLLGCSYNFLQEWLKYQFKEDMNFENHGTLWHIDHIIPCKVFDLTIESEKIKCFNWSNLQPMYSKKNMSKKAKIIASDILENEENMKNFLSTTKLEIPTLITFDKKIYIK</sequence>
<organism evidence="1">
    <name type="scientific">Terrestrivirus sp</name>
    <dbReference type="NCBI Taxonomy" id="2487775"/>
    <lineage>
        <taxon>Viruses</taxon>
        <taxon>Varidnaviria</taxon>
        <taxon>Bamfordvirae</taxon>
        <taxon>Nucleocytoviricota</taxon>
        <taxon>Megaviricetes</taxon>
        <taxon>Imitervirales</taxon>
        <taxon>Mimiviridae</taxon>
        <taxon>Klosneuvirinae</taxon>
    </lineage>
</organism>
<evidence type="ECO:0000313" key="1">
    <source>
        <dbReference type="EMBL" id="AYV76036.1"/>
    </source>
</evidence>
<accession>A0A3G4ZMG1</accession>
<proteinExistence type="predicted"/>
<name>A0A3G4ZMG1_9VIRU</name>